<name>A0ABM1W5E9_APLCA</name>
<evidence type="ECO:0000256" key="8">
    <source>
        <dbReference type="ARBA" id="ARBA00023157"/>
    </source>
</evidence>
<dbReference type="PROSITE" id="PS00236">
    <property type="entry name" value="NEUROTR_ION_CHANNEL"/>
    <property type="match status" value="1"/>
</dbReference>
<dbReference type="InterPro" id="IPR036719">
    <property type="entry name" value="Neuro-gated_channel_TM_sf"/>
</dbReference>
<evidence type="ECO:0000256" key="15">
    <source>
        <dbReference type="SAM" id="MobiDB-lite"/>
    </source>
</evidence>
<keyword evidence="8" id="KW-1015">Disulfide bond</keyword>
<keyword evidence="10" id="KW-0325">Glycoprotein</keyword>
<reference evidence="19" key="1">
    <citation type="submission" date="2025-08" db="UniProtKB">
        <authorList>
            <consortium name="RefSeq"/>
        </authorList>
    </citation>
    <scope>IDENTIFICATION</scope>
</reference>
<dbReference type="PANTHER" id="PTHR18945">
    <property type="entry name" value="NEUROTRANSMITTER GATED ION CHANNEL"/>
    <property type="match status" value="1"/>
</dbReference>
<comment type="subcellular location">
    <subcellularLocation>
        <location evidence="13">Synaptic cell membrane</location>
        <topology evidence="13">Multi-pass membrane protein</topology>
    </subcellularLocation>
</comment>
<keyword evidence="2" id="KW-1003">Cell membrane</keyword>
<keyword evidence="3 14" id="KW-0812">Transmembrane</keyword>
<keyword evidence="4 14" id="KW-1133">Transmembrane helix</keyword>
<keyword evidence="1 14" id="KW-0813">Transport</keyword>
<dbReference type="GeneID" id="101856227"/>
<evidence type="ECO:0000256" key="14">
    <source>
        <dbReference type="RuleBase" id="RU000687"/>
    </source>
</evidence>
<feature type="domain" description="Neurotransmitter-gated ion-channel transmembrane" evidence="17">
    <location>
        <begin position="259"/>
        <end position="514"/>
    </location>
</feature>
<sequence>MSCNWNLRLTMNPFVERRWCIVPLVIAVYAWTTAGTQGSQVLSKSDVMFREVWKGYEADIRPVCGDYPSPVEVSLGMAMRQLMDLDEPKQMIWTNIWLRIAWEDCRLMWNSSDYGEATRITVPRNVVWTPDLTLYDNAESKLGNDMDAYRINVYSTGRVTSLLPVVIKSMCKLNVLMFPFDTQKCNLTFGSWTYNGMELNLTTSPEIVDLSSFVVHSEWTIVSVKESVNAPIFDGVPYPQVIFTIALSRKPLFYAVNLVFPSVLIKSLAIVGFILPPESGEKVNLEITVLLSLSVFQLVVLSTMPPTSENMPIIALYFLLAMVLVALSCITTVVVLNIHFTKHHCALPRVPYLILHGCIGRAFGMRKLIAASRRRTPHSSSTTSRAKDEEAETVFSNVPMSCSTISNGVMTSSHGDGYRSHHVTPDPGQNDPLASPRSTSSGLHYSSRYPSPEVSTSNFVQLSLKVLGQLEILTSSKLSKEFKDMQVSEWRLFAVLLDRIFLCVFLVLGLILSLSVYITIAVG</sequence>
<keyword evidence="18" id="KW-1185">Reference proteome</keyword>
<gene>
    <name evidence="19" type="primary">LOC101856227</name>
</gene>
<proteinExistence type="inferred from homology"/>
<evidence type="ECO:0000256" key="7">
    <source>
        <dbReference type="ARBA" id="ARBA00023136"/>
    </source>
</evidence>
<dbReference type="Pfam" id="PF02932">
    <property type="entry name" value="Neur_chan_memb"/>
    <property type="match status" value="1"/>
</dbReference>
<keyword evidence="5" id="KW-0770">Synapse</keyword>
<dbReference type="InterPro" id="IPR036734">
    <property type="entry name" value="Neur_chan_lig-bd_sf"/>
</dbReference>
<feature type="domain" description="Neurotransmitter-gated ion-channel ligand-binding" evidence="16">
    <location>
        <begin position="49"/>
        <end position="251"/>
    </location>
</feature>
<keyword evidence="6 14" id="KW-0406">Ion transport</keyword>
<organism evidence="18 19">
    <name type="scientific">Aplysia californica</name>
    <name type="common">California sea hare</name>
    <dbReference type="NCBI Taxonomy" id="6500"/>
    <lineage>
        <taxon>Eukaryota</taxon>
        <taxon>Metazoa</taxon>
        <taxon>Spiralia</taxon>
        <taxon>Lophotrochozoa</taxon>
        <taxon>Mollusca</taxon>
        <taxon>Gastropoda</taxon>
        <taxon>Heterobranchia</taxon>
        <taxon>Euthyneura</taxon>
        <taxon>Tectipleura</taxon>
        <taxon>Aplysiida</taxon>
        <taxon>Aplysioidea</taxon>
        <taxon>Aplysiidae</taxon>
        <taxon>Aplysia</taxon>
    </lineage>
</organism>
<evidence type="ECO:0000256" key="12">
    <source>
        <dbReference type="ARBA" id="ARBA00023303"/>
    </source>
</evidence>
<dbReference type="InterPro" id="IPR006029">
    <property type="entry name" value="Neurotrans-gated_channel_TM"/>
</dbReference>
<keyword evidence="9 19" id="KW-0675">Receptor</keyword>
<evidence type="ECO:0000259" key="16">
    <source>
        <dbReference type="Pfam" id="PF02931"/>
    </source>
</evidence>
<dbReference type="CDD" id="cd18997">
    <property type="entry name" value="LGIC_ECD_nAChR"/>
    <property type="match status" value="1"/>
</dbReference>
<dbReference type="Pfam" id="PF02931">
    <property type="entry name" value="Neur_chan_LBD"/>
    <property type="match status" value="1"/>
</dbReference>
<dbReference type="SUPFAM" id="SSF63712">
    <property type="entry name" value="Nicotinic receptor ligand binding domain-like"/>
    <property type="match status" value="1"/>
</dbReference>
<evidence type="ECO:0000256" key="9">
    <source>
        <dbReference type="ARBA" id="ARBA00023170"/>
    </source>
</evidence>
<feature type="region of interest" description="Disordered" evidence="15">
    <location>
        <begin position="416"/>
        <end position="453"/>
    </location>
</feature>
<feature type="transmembrane region" description="Helical" evidence="14">
    <location>
        <begin position="500"/>
        <end position="520"/>
    </location>
</feature>
<feature type="transmembrane region" description="Helical" evidence="14">
    <location>
        <begin position="346"/>
        <end position="364"/>
    </location>
</feature>
<feature type="transmembrane region" description="Helical" evidence="14">
    <location>
        <begin position="316"/>
        <end position="340"/>
    </location>
</feature>
<protein>
    <submittedName>
        <fullName evidence="19">Neuronal acetylcholine receptor subunit alpha-10</fullName>
    </submittedName>
</protein>
<accession>A0ABM1W5E9</accession>
<evidence type="ECO:0000313" key="18">
    <source>
        <dbReference type="Proteomes" id="UP000694888"/>
    </source>
</evidence>
<evidence type="ECO:0000256" key="4">
    <source>
        <dbReference type="ARBA" id="ARBA00022989"/>
    </source>
</evidence>
<evidence type="ECO:0000256" key="6">
    <source>
        <dbReference type="ARBA" id="ARBA00023065"/>
    </source>
</evidence>
<evidence type="ECO:0000256" key="13">
    <source>
        <dbReference type="ARBA" id="ARBA00034099"/>
    </source>
</evidence>
<evidence type="ECO:0000256" key="10">
    <source>
        <dbReference type="ARBA" id="ARBA00023180"/>
    </source>
</evidence>
<evidence type="ECO:0000256" key="2">
    <source>
        <dbReference type="ARBA" id="ARBA00022475"/>
    </source>
</evidence>
<dbReference type="InterPro" id="IPR006202">
    <property type="entry name" value="Neur_chan_lig-bd"/>
</dbReference>
<dbReference type="InterPro" id="IPR006201">
    <property type="entry name" value="Neur_channel"/>
</dbReference>
<dbReference type="InterPro" id="IPR002394">
    <property type="entry name" value="Nicotinic_acetylcholine_rcpt"/>
</dbReference>
<dbReference type="RefSeq" id="XP_035829892.1">
    <property type="nucleotide sequence ID" value="XM_035973999.1"/>
</dbReference>
<dbReference type="PRINTS" id="PR00252">
    <property type="entry name" value="NRIONCHANNEL"/>
</dbReference>
<feature type="transmembrane region" description="Helical" evidence="14">
    <location>
        <begin position="252"/>
        <end position="275"/>
    </location>
</feature>
<evidence type="ECO:0000256" key="11">
    <source>
        <dbReference type="ARBA" id="ARBA00023286"/>
    </source>
</evidence>
<keyword evidence="12 14" id="KW-0407">Ion channel</keyword>
<dbReference type="Proteomes" id="UP000694888">
    <property type="component" value="Unplaced"/>
</dbReference>
<dbReference type="SUPFAM" id="SSF90112">
    <property type="entry name" value="Neurotransmitter-gated ion-channel transmembrane pore"/>
    <property type="match status" value="1"/>
</dbReference>
<feature type="transmembrane region" description="Helical" evidence="14">
    <location>
        <begin position="287"/>
        <end position="304"/>
    </location>
</feature>
<dbReference type="CDD" id="cd19051">
    <property type="entry name" value="LGIC_TM_cation"/>
    <property type="match status" value="1"/>
</dbReference>
<evidence type="ECO:0000256" key="3">
    <source>
        <dbReference type="ARBA" id="ARBA00022692"/>
    </source>
</evidence>
<evidence type="ECO:0000256" key="1">
    <source>
        <dbReference type="ARBA" id="ARBA00022448"/>
    </source>
</evidence>
<comment type="similarity">
    <text evidence="14">Belongs to the ligand-gated ion channel (TC 1.A.9) family.</text>
</comment>
<dbReference type="InterPro" id="IPR018000">
    <property type="entry name" value="Neurotransmitter_ion_chnl_CS"/>
</dbReference>
<dbReference type="Gene3D" id="1.20.58.390">
    <property type="entry name" value="Neurotransmitter-gated ion-channel transmembrane domain"/>
    <property type="match status" value="1"/>
</dbReference>
<evidence type="ECO:0000256" key="5">
    <source>
        <dbReference type="ARBA" id="ARBA00023018"/>
    </source>
</evidence>
<dbReference type="InterPro" id="IPR038050">
    <property type="entry name" value="Neuro_actylchol_rec"/>
</dbReference>
<evidence type="ECO:0000259" key="17">
    <source>
        <dbReference type="Pfam" id="PF02932"/>
    </source>
</evidence>
<evidence type="ECO:0000313" key="19">
    <source>
        <dbReference type="RefSeq" id="XP_035829892.1"/>
    </source>
</evidence>
<keyword evidence="11" id="KW-1071">Ligand-gated ion channel</keyword>
<dbReference type="PRINTS" id="PR00254">
    <property type="entry name" value="NICOTINICR"/>
</dbReference>
<dbReference type="Gene3D" id="2.70.170.10">
    <property type="entry name" value="Neurotransmitter-gated ion-channel ligand-binding domain"/>
    <property type="match status" value="1"/>
</dbReference>
<keyword evidence="7 14" id="KW-0472">Membrane</keyword>